<sequence>MERRPKQGLQESGPPVGSDQRQQTQHTFMPKPPSYSFLCNDAVRSKAQLAVCRAIGPDGGWHSGFVQYQLCNYEYDWRMHQAYSYKVLVDPCGGRGWKWMEGAQYNMFSYDKSKRFQGVKYYVCSTLDGLVGKLFNTRQGFQCHIARHFFGTRDGSFYALVPQPCVVVLYSSFERVATLIKVYPKPIGPKTECSVVGQSYNACSQRDDDSQLPEVLERIEEVVLASQDLPEVAQTIRRLSELTHTCSLSFTVEERAAIKNAFACLICKGPMNDPVIAVCCHSLIACKACMDQWQQNANTCVKCRAANSRENTFRVTGIDGALSAFGDLIKD</sequence>
<keyword evidence="8" id="KW-1185">Reference proteome</keyword>
<comment type="caution">
    <text evidence="7">The sequence shown here is derived from an EMBL/GenBank/DDBJ whole genome shotgun (WGS) entry which is preliminary data.</text>
</comment>
<dbReference type="SUPFAM" id="SSF57850">
    <property type="entry name" value="RING/U-box"/>
    <property type="match status" value="1"/>
</dbReference>
<evidence type="ECO:0000313" key="8">
    <source>
        <dbReference type="Proteomes" id="UP001558613"/>
    </source>
</evidence>
<accession>A0ABR3NI60</accession>
<proteinExistence type="predicted"/>
<keyword evidence="3" id="KW-0862">Zinc</keyword>
<feature type="region of interest" description="Disordered" evidence="5">
    <location>
        <begin position="1"/>
        <end position="26"/>
    </location>
</feature>
<reference evidence="7 8" key="1">
    <citation type="submission" date="2023-09" db="EMBL/GenBank/DDBJ databases">
        <authorList>
            <person name="Wang M."/>
        </authorList>
    </citation>
    <scope>NUCLEOTIDE SEQUENCE [LARGE SCALE GENOMIC DNA]</scope>
    <source>
        <strain evidence="7">GT-2023</strain>
        <tissue evidence="7">Liver</tissue>
    </source>
</reference>
<evidence type="ECO:0000313" key="7">
    <source>
        <dbReference type="EMBL" id="KAL1276396.1"/>
    </source>
</evidence>
<evidence type="ECO:0000256" key="4">
    <source>
        <dbReference type="PROSITE-ProRule" id="PRU00175"/>
    </source>
</evidence>
<gene>
    <name evidence="7" type="ORF">QQF64_036019</name>
</gene>
<keyword evidence="2 4" id="KW-0863">Zinc-finger</keyword>
<protein>
    <recommendedName>
        <fullName evidence="6">RING-type domain-containing protein</fullName>
    </recommendedName>
</protein>
<evidence type="ECO:0000256" key="1">
    <source>
        <dbReference type="ARBA" id="ARBA00022723"/>
    </source>
</evidence>
<dbReference type="Proteomes" id="UP001558613">
    <property type="component" value="Unassembled WGS sequence"/>
</dbReference>
<dbReference type="PROSITE" id="PS50089">
    <property type="entry name" value="ZF_RING_2"/>
    <property type="match status" value="1"/>
</dbReference>
<evidence type="ECO:0000259" key="6">
    <source>
        <dbReference type="PROSITE" id="PS50089"/>
    </source>
</evidence>
<name>A0ABR3NI60_9TELE</name>
<feature type="domain" description="RING-type" evidence="6">
    <location>
        <begin position="264"/>
        <end position="304"/>
    </location>
</feature>
<evidence type="ECO:0000256" key="3">
    <source>
        <dbReference type="ARBA" id="ARBA00022833"/>
    </source>
</evidence>
<organism evidence="7 8">
    <name type="scientific">Cirrhinus molitorella</name>
    <name type="common">mud carp</name>
    <dbReference type="NCBI Taxonomy" id="172907"/>
    <lineage>
        <taxon>Eukaryota</taxon>
        <taxon>Metazoa</taxon>
        <taxon>Chordata</taxon>
        <taxon>Craniata</taxon>
        <taxon>Vertebrata</taxon>
        <taxon>Euteleostomi</taxon>
        <taxon>Actinopterygii</taxon>
        <taxon>Neopterygii</taxon>
        <taxon>Teleostei</taxon>
        <taxon>Ostariophysi</taxon>
        <taxon>Cypriniformes</taxon>
        <taxon>Cyprinidae</taxon>
        <taxon>Labeoninae</taxon>
        <taxon>Labeonini</taxon>
        <taxon>Cirrhinus</taxon>
    </lineage>
</organism>
<evidence type="ECO:0000256" key="2">
    <source>
        <dbReference type="ARBA" id="ARBA00022771"/>
    </source>
</evidence>
<evidence type="ECO:0000256" key="5">
    <source>
        <dbReference type="SAM" id="MobiDB-lite"/>
    </source>
</evidence>
<dbReference type="InterPro" id="IPR001841">
    <property type="entry name" value="Znf_RING"/>
</dbReference>
<dbReference type="Gene3D" id="3.30.40.10">
    <property type="entry name" value="Zinc/RING finger domain, C3HC4 (zinc finger)"/>
    <property type="match status" value="1"/>
</dbReference>
<dbReference type="InterPro" id="IPR013083">
    <property type="entry name" value="Znf_RING/FYVE/PHD"/>
</dbReference>
<dbReference type="EMBL" id="JAYMGO010000004">
    <property type="protein sequence ID" value="KAL1276396.1"/>
    <property type="molecule type" value="Genomic_DNA"/>
</dbReference>
<keyword evidence="1" id="KW-0479">Metal-binding</keyword>